<sequence>MVIDVLSCLIRNLMNEQKRAMGGRYVNGVLSRPTICNQSLAGHH</sequence>
<comment type="caution">
    <text evidence="1">The sequence shown here is derived from an EMBL/GenBank/DDBJ whole genome shotgun (WGS) entry which is preliminary data.</text>
</comment>
<reference evidence="1" key="1">
    <citation type="submission" date="2022-08" db="EMBL/GenBank/DDBJ databases">
        <authorList>
            <person name="Gutierrez-Valencia J."/>
        </authorList>
    </citation>
    <scope>NUCLEOTIDE SEQUENCE</scope>
</reference>
<name>A0AAV0P7Z7_9ROSI</name>
<organism evidence="1 2">
    <name type="scientific">Linum tenue</name>
    <dbReference type="NCBI Taxonomy" id="586396"/>
    <lineage>
        <taxon>Eukaryota</taxon>
        <taxon>Viridiplantae</taxon>
        <taxon>Streptophyta</taxon>
        <taxon>Embryophyta</taxon>
        <taxon>Tracheophyta</taxon>
        <taxon>Spermatophyta</taxon>
        <taxon>Magnoliopsida</taxon>
        <taxon>eudicotyledons</taxon>
        <taxon>Gunneridae</taxon>
        <taxon>Pentapetalae</taxon>
        <taxon>rosids</taxon>
        <taxon>fabids</taxon>
        <taxon>Malpighiales</taxon>
        <taxon>Linaceae</taxon>
        <taxon>Linum</taxon>
    </lineage>
</organism>
<dbReference type="Proteomes" id="UP001154282">
    <property type="component" value="Unassembled WGS sequence"/>
</dbReference>
<dbReference type="EMBL" id="CAMGYJ010000008">
    <property type="protein sequence ID" value="CAI0466725.1"/>
    <property type="molecule type" value="Genomic_DNA"/>
</dbReference>
<keyword evidence="2" id="KW-1185">Reference proteome</keyword>
<evidence type="ECO:0000313" key="2">
    <source>
        <dbReference type="Proteomes" id="UP001154282"/>
    </source>
</evidence>
<evidence type="ECO:0000313" key="1">
    <source>
        <dbReference type="EMBL" id="CAI0466725.1"/>
    </source>
</evidence>
<dbReference type="AlphaFoldDB" id="A0AAV0P7Z7"/>
<accession>A0AAV0P7Z7</accession>
<proteinExistence type="predicted"/>
<gene>
    <name evidence="1" type="ORF">LITE_LOCUS37151</name>
</gene>
<protein>
    <submittedName>
        <fullName evidence="1">Uncharacterized protein</fullName>
    </submittedName>
</protein>